<dbReference type="FunFam" id="1.10.630.10:FF:000018">
    <property type="entry name" value="Cytochrome P450 monooxygenase"/>
    <property type="match status" value="1"/>
</dbReference>
<dbReference type="GO" id="GO:0016705">
    <property type="term" value="F:oxidoreductase activity, acting on paired donors, with incorporation or reduction of molecular oxygen"/>
    <property type="evidence" value="ECO:0007669"/>
    <property type="project" value="InterPro"/>
</dbReference>
<dbReference type="PROSITE" id="PS00086">
    <property type="entry name" value="CYTOCHROME_P450"/>
    <property type="match status" value="1"/>
</dbReference>
<evidence type="ECO:0000256" key="7">
    <source>
        <dbReference type="ARBA" id="ARBA00023033"/>
    </source>
</evidence>
<evidence type="ECO:0000256" key="3">
    <source>
        <dbReference type="ARBA" id="ARBA00022617"/>
    </source>
</evidence>
<dbReference type="GO" id="GO:0005506">
    <property type="term" value="F:iron ion binding"/>
    <property type="evidence" value="ECO:0007669"/>
    <property type="project" value="InterPro"/>
</dbReference>
<evidence type="ECO:0000256" key="4">
    <source>
        <dbReference type="ARBA" id="ARBA00022723"/>
    </source>
</evidence>
<dbReference type="KEGG" id="mgor:H0P51_02350"/>
<dbReference type="SUPFAM" id="SSF48264">
    <property type="entry name" value="Cytochrome P450"/>
    <property type="match status" value="1"/>
</dbReference>
<dbReference type="Pfam" id="PF00067">
    <property type="entry name" value="p450"/>
    <property type="match status" value="1"/>
</dbReference>
<gene>
    <name evidence="9" type="ORF">H0P51_02350</name>
</gene>
<reference evidence="9 10" key="2">
    <citation type="submission" date="2020-07" db="EMBL/GenBank/DDBJ databases">
        <authorList>
            <person name="Yu X."/>
        </authorList>
    </citation>
    <scope>NUCLEOTIDE SEQUENCE [LARGE SCALE GENOMIC DNA]</scope>
    <source>
        <strain evidence="10">24</strain>
    </source>
</reference>
<proteinExistence type="inferred from homology"/>
<evidence type="ECO:0000256" key="5">
    <source>
        <dbReference type="ARBA" id="ARBA00023002"/>
    </source>
</evidence>
<keyword evidence="3 8" id="KW-0349">Heme</keyword>
<keyword evidence="10" id="KW-1185">Reference proteome</keyword>
<evidence type="ECO:0000256" key="1">
    <source>
        <dbReference type="ARBA" id="ARBA00001971"/>
    </source>
</evidence>
<accession>A0A7D6EA49</accession>
<dbReference type="PRINTS" id="PR00359">
    <property type="entry name" value="BP450"/>
</dbReference>
<comment type="cofactor">
    <cofactor evidence="1">
        <name>heme</name>
        <dbReference type="ChEBI" id="CHEBI:30413"/>
    </cofactor>
</comment>
<dbReference type="AlphaFoldDB" id="A0A7D6EA49"/>
<reference evidence="10" key="3">
    <citation type="submission" date="2023-07" db="EMBL/GenBank/DDBJ databases">
        <title>Description of Mycobacterium gordonae subsp. intergordonae subsp.nov. and Mycobacterium gordonae subsp. gordonae subsp. nov.</title>
        <authorList>
            <person name="Huang H."/>
        </authorList>
    </citation>
    <scope>NUCLEOTIDE SEQUENCE [LARGE SCALE GENOMIC DNA]</scope>
    <source>
        <strain evidence="10">24</strain>
    </source>
</reference>
<dbReference type="EMBL" id="CP059165">
    <property type="protein sequence ID" value="QLL09943.1"/>
    <property type="molecule type" value="Genomic_DNA"/>
</dbReference>
<keyword evidence="5 8" id="KW-0560">Oxidoreductase</keyword>
<protein>
    <submittedName>
        <fullName evidence="9">Cytochrome P450</fullName>
    </submittedName>
</protein>
<evidence type="ECO:0000313" key="10">
    <source>
        <dbReference type="Proteomes" id="UP000510682"/>
    </source>
</evidence>
<dbReference type="InterPro" id="IPR017972">
    <property type="entry name" value="Cyt_P450_CS"/>
</dbReference>
<reference evidence="10" key="1">
    <citation type="submission" date="2020-07" db="EMBL/GenBank/DDBJ databases">
        <title>Description of Mycobacterium gordonae subsp. intergordonae subsp.nov. and Mycobacterium gordonae subsp. gordonae subsp. nov.</title>
        <authorList>
            <person name="Yu X."/>
        </authorList>
    </citation>
    <scope>NUCLEOTIDE SEQUENCE [LARGE SCALE GENOMIC DNA]</scope>
    <source>
        <strain evidence="10">24</strain>
    </source>
</reference>
<dbReference type="GO" id="GO:0020037">
    <property type="term" value="F:heme binding"/>
    <property type="evidence" value="ECO:0007669"/>
    <property type="project" value="InterPro"/>
</dbReference>
<dbReference type="InterPro" id="IPR001128">
    <property type="entry name" value="Cyt_P450"/>
</dbReference>
<evidence type="ECO:0000256" key="8">
    <source>
        <dbReference type="RuleBase" id="RU000461"/>
    </source>
</evidence>
<dbReference type="Gene3D" id="1.10.630.10">
    <property type="entry name" value="Cytochrome P450"/>
    <property type="match status" value="1"/>
</dbReference>
<keyword evidence="7 8" id="KW-0503">Monooxygenase</keyword>
<evidence type="ECO:0000256" key="2">
    <source>
        <dbReference type="ARBA" id="ARBA00010617"/>
    </source>
</evidence>
<dbReference type="PANTHER" id="PTHR46696:SF1">
    <property type="entry name" value="CYTOCHROME P450 YJIB-RELATED"/>
    <property type="match status" value="1"/>
</dbReference>
<organism evidence="9 10">
    <name type="scientific">Mycobacterium vicinigordonae</name>
    <dbReference type="NCBI Taxonomy" id="1719132"/>
    <lineage>
        <taxon>Bacteria</taxon>
        <taxon>Bacillati</taxon>
        <taxon>Actinomycetota</taxon>
        <taxon>Actinomycetes</taxon>
        <taxon>Mycobacteriales</taxon>
        <taxon>Mycobacteriaceae</taxon>
        <taxon>Mycobacterium</taxon>
    </lineage>
</organism>
<comment type="similarity">
    <text evidence="2 8">Belongs to the cytochrome P450 family.</text>
</comment>
<name>A0A7D6EA49_9MYCO</name>
<evidence type="ECO:0000256" key="6">
    <source>
        <dbReference type="ARBA" id="ARBA00023004"/>
    </source>
</evidence>
<evidence type="ECO:0000313" key="9">
    <source>
        <dbReference type="EMBL" id="QLL09943.1"/>
    </source>
</evidence>
<dbReference type="Proteomes" id="UP000510682">
    <property type="component" value="Chromosome"/>
</dbReference>
<dbReference type="InterPro" id="IPR036396">
    <property type="entry name" value="Cyt_P450_sf"/>
</dbReference>
<dbReference type="PANTHER" id="PTHR46696">
    <property type="entry name" value="P450, PUTATIVE (EUROFUNG)-RELATED"/>
    <property type="match status" value="1"/>
</dbReference>
<dbReference type="GO" id="GO:0004497">
    <property type="term" value="F:monooxygenase activity"/>
    <property type="evidence" value="ECO:0007669"/>
    <property type="project" value="UniProtKB-KW"/>
</dbReference>
<dbReference type="InterPro" id="IPR002397">
    <property type="entry name" value="Cyt_P450_B"/>
</dbReference>
<keyword evidence="4 8" id="KW-0479">Metal-binding</keyword>
<dbReference type="CDD" id="cd20625">
    <property type="entry name" value="CYP164-like"/>
    <property type="match status" value="1"/>
</dbReference>
<keyword evidence="6 8" id="KW-0408">Iron</keyword>
<sequence>MLPRFDPHDQDLDRSPHVIYARYRRHDPVHWGRPFKVGGAGCWYLFRHEHVVSMLKDRRFRRNSVSNGRPAAVDGFAALSDRLLLSLDPPDHGRLRSLVAHAFAPSAVQSLRVVAVETADRLLEKLQAAHCFDVIDDYAAPLSMSVIAALVGLAPDDVDPRLAVWISQFGGGFDLRKDTAVMEDASTAAISMLGYFDNVVATHARSRPGLLNVLITARDTGLLKHEELLSLCVQIVFAGYGTTVAQIGNIVADLWTHPEQRAVLQAHPEMLSGAVNESLRLHGSVQSAAARKPVEDVMLGGVRIAAGQPVIAFVGSANRDELVFERPDEFDITRDTRAAVTFGAGMHYCLGARLARLKCEVAVDALLRRLPHLALAERRPPNRNTNIVLPSLGHLMVVTAA</sequence>